<dbReference type="Proteomes" id="UP000076482">
    <property type="component" value="Unassembled WGS sequence"/>
</dbReference>
<dbReference type="EMBL" id="LJKE01000020">
    <property type="protein sequence ID" value="KZD71188.1"/>
    <property type="molecule type" value="Genomic_DNA"/>
</dbReference>
<comment type="caution">
    <text evidence="1">The sequence shown here is derived from an EMBL/GenBank/DDBJ whole genome shotgun (WGS) entry which is preliminary data.</text>
</comment>
<sequence length="83" mass="9893">MKKTVRVFLKNMDGKWFECFSDKSKKPISKDTMFEEINSCPLHKMNFVITSEKRLNELLHHEKRTKIIQTQIEFFTNLGLLNS</sequence>
<evidence type="ECO:0000313" key="1">
    <source>
        <dbReference type="EMBL" id="KZD71188.1"/>
    </source>
</evidence>
<protein>
    <submittedName>
        <fullName evidence="1">Uncharacterized protein</fullName>
    </submittedName>
</protein>
<dbReference type="AlphaFoldDB" id="A0A161SGP9"/>
<dbReference type="PATRIC" id="fig|1396.535.peg.987"/>
<gene>
    <name evidence="1" type="ORF">B4088_0918</name>
</gene>
<evidence type="ECO:0000313" key="2">
    <source>
        <dbReference type="Proteomes" id="UP000076482"/>
    </source>
</evidence>
<reference evidence="1 2" key="1">
    <citation type="submission" date="2015-09" db="EMBL/GenBank/DDBJ databases">
        <title>Bacillus cereus food isolates.</title>
        <authorList>
            <person name="Boekhorst J."/>
        </authorList>
    </citation>
    <scope>NUCLEOTIDE SEQUENCE [LARGE SCALE GENOMIC DNA]</scope>
    <source>
        <strain evidence="1 2">B4088</strain>
    </source>
</reference>
<accession>A0A161SGP9</accession>
<organism evidence="1 2">
    <name type="scientific">Bacillus cereus</name>
    <dbReference type="NCBI Taxonomy" id="1396"/>
    <lineage>
        <taxon>Bacteria</taxon>
        <taxon>Bacillati</taxon>
        <taxon>Bacillota</taxon>
        <taxon>Bacilli</taxon>
        <taxon>Bacillales</taxon>
        <taxon>Bacillaceae</taxon>
        <taxon>Bacillus</taxon>
        <taxon>Bacillus cereus group</taxon>
    </lineage>
</organism>
<name>A0A161SGP9_BACCE</name>
<proteinExistence type="predicted"/>
<dbReference type="RefSeq" id="WP_063260087.1">
    <property type="nucleotide sequence ID" value="NZ_LJKE01000020.1"/>
</dbReference>